<dbReference type="AlphaFoldDB" id="A0A0F6W9Y6"/>
<dbReference type="OrthoDB" id="5498837at2"/>
<proteinExistence type="predicted"/>
<organism evidence="1 2">
    <name type="scientific">Sandaracinus amylolyticus</name>
    <dbReference type="NCBI Taxonomy" id="927083"/>
    <lineage>
        <taxon>Bacteria</taxon>
        <taxon>Pseudomonadati</taxon>
        <taxon>Myxococcota</taxon>
        <taxon>Polyangia</taxon>
        <taxon>Polyangiales</taxon>
        <taxon>Sandaracinaceae</taxon>
        <taxon>Sandaracinus</taxon>
    </lineage>
</organism>
<dbReference type="InterPro" id="IPR027417">
    <property type="entry name" value="P-loop_NTPase"/>
</dbReference>
<evidence type="ECO:0000313" key="1">
    <source>
        <dbReference type="EMBL" id="AKF11206.1"/>
    </source>
</evidence>
<dbReference type="Gene3D" id="3.40.50.300">
    <property type="entry name" value="P-loop containing nucleotide triphosphate hydrolases"/>
    <property type="match status" value="1"/>
</dbReference>
<dbReference type="EMBL" id="CP011125">
    <property type="protein sequence ID" value="AKF11206.1"/>
    <property type="molecule type" value="Genomic_DNA"/>
</dbReference>
<dbReference type="STRING" id="927083.DB32_008355"/>
<keyword evidence="2" id="KW-1185">Reference proteome</keyword>
<dbReference type="SUPFAM" id="SSF52540">
    <property type="entry name" value="P-loop containing nucleoside triphosphate hydrolases"/>
    <property type="match status" value="1"/>
</dbReference>
<protein>
    <submittedName>
        <fullName evidence="1">Gliding motility protein MglA</fullName>
    </submittedName>
</protein>
<dbReference type="PANTHER" id="PTHR42708">
    <property type="entry name" value="ATP/GTP-BINDING PROTEIN-RELATED"/>
    <property type="match status" value="1"/>
</dbReference>
<name>A0A0F6W9Y6_9BACT</name>
<dbReference type="PANTHER" id="PTHR42708:SF1">
    <property type="entry name" value="GLIDING MOTILITY PROTEIN MGLA"/>
    <property type="match status" value="1"/>
</dbReference>
<evidence type="ECO:0000313" key="2">
    <source>
        <dbReference type="Proteomes" id="UP000034883"/>
    </source>
</evidence>
<gene>
    <name evidence="1" type="ORF">DB32_008355</name>
</gene>
<dbReference type="RefSeq" id="WP_053238095.1">
    <property type="nucleotide sequence ID" value="NZ_CP011125.1"/>
</dbReference>
<dbReference type="Proteomes" id="UP000034883">
    <property type="component" value="Chromosome"/>
</dbReference>
<dbReference type="KEGG" id="samy:DB32_008355"/>
<accession>A0A0F6W9Y6</accession>
<dbReference type="InterPro" id="IPR052705">
    <property type="entry name" value="Gliding_Motility_GTPase"/>
</dbReference>
<sequence>MARFDRETGQLVLRVVYDGPSRAGKTTNVRTLASLLPVSRRSTVRTPAETPGGSTLRYDLLDVDVGRVDSARGEHPARCEVFSVPGQLSLASQRVALLSAADVAVLVLDATPGAHRRNRVSLEALRAFRASGLLEDVPLVLQANKQDVAGALSGEALAAALDIPARRVIDAIAVRGEGVRETFFAALAIARDAARPSLEADAVPVHEGSDPERTAGELEGRVGGAIDRVLRAIEDDELSAS</sequence>
<reference evidence="1 2" key="1">
    <citation type="submission" date="2015-03" db="EMBL/GenBank/DDBJ databases">
        <title>Genome assembly of Sandaracinus amylolyticus DSM 53668.</title>
        <authorList>
            <person name="Sharma G."/>
            <person name="Subramanian S."/>
        </authorList>
    </citation>
    <scope>NUCLEOTIDE SEQUENCE [LARGE SCALE GENOMIC DNA]</scope>
    <source>
        <strain evidence="1 2">DSM 53668</strain>
    </source>
</reference>